<dbReference type="PANTHER" id="PTHR11877">
    <property type="entry name" value="HYDROXYMETHYLGLUTARYL-COA SYNTHASE"/>
    <property type="match status" value="1"/>
</dbReference>
<keyword evidence="3" id="KW-0012">Acyltransferase</keyword>
<dbReference type="EMBL" id="JACGWZ010000008">
    <property type="protein sequence ID" value="MBA8827518.1"/>
    <property type="molecule type" value="Genomic_DNA"/>
</dbReference>
<feature type="active site" description="Acyl-thioester intermediate" evidence="4">
    <location>
        <position position="159"/>
    </location>
</feature>
<feature type="domain" description="Chalcone/stilbene synthase N-terminal" evidence="5">
    <location>
        <begin position="16"/>
        <end position="221"/>
    </location>
</feature>
<accession>A0A839E9J9</accession>
<dbReference type="InterPro" id="IPR011141">
    <property type="entry name" value="Polyketide_synthase_type-III"/>
</dbReference>
<protein>
    <submittedName>
        <fullName evidence="7">Alkylresorcinol/alkylpyrone synthase</fullName>
    </submittedName>
</protein>
<evidence type="ECO:0000256" key="3">
    <source>
        <dbReference type="ARBA" id="ARBA00023315"/>
    </source>
</evidence>
<dbReference type="SUPFAM" id="SSF53901">
    <property type="entry name" value="Thiolase-like"/>
    <property type="match status" value="1"/>
</dbReference>
<dbReference type="RefSeq" id="WP_182546687.1">
    <property type="nucleotide sequence ID" value="NZ_JACGWZ010000008.1"/>
</dbReference>
<reference evidence="7 8" key="1">
    <citation type="submission" date="2020-07" db="EMBL/GenBank/DDBJ databases">
        <title>Sequencing the genomes of 1000 actinobacteria strains.</title>
        <authorList>
            <person name="Klenk H.-P."/>
        </authorList>
    </citation>
    <scope>NUCLEOTIDE SEQUENCE [LARGE SCALE GENOMIC DNA]</scope>
    <source>
        <strain evidence="7 8">DSM 45975</strain>
    </source>
</reference>
<name>A0A839E9J9_9PSEU</name>
<dbReference type="PANTHER" id="PTHR11877:SF99">
    <property type="entry name" value="1,3,6,8-TETRAHYDROXYNAPHTHALENE SYNTHASE"/>
    <property type="match status" value="1"/>
</dbReference>
<dbReference type="Pfam" id="PF02797">
    <property type="entry name" value="Chal_sti_synt_C"/>
    <property type="match status" value="1"/>
</dbReference>
<dbReference type="PIRSF" id="PIRSF000451">
    <property type="entry name" value="PKS_III"/>
    <property type="match status" value="1"/>
</dbReference>
<evidence type="ECO:0000313" key="8">
    <source>
        <dbReference type="Proteomes" id="UP000569329"/>
    </source>
</evidence>
<dbReference type="CDD" id="cd00831">
    <property type="entry name" value="CHS_like"/>
    <property type="match status" value="1"/>
</dbReference>
<dbReference type="GO" id="GO:0030639">
    <property type="term" value="P:polyketide biosynthetic process"/>
    <property type="evidence" value="ECO:0007669"/>
    <property type="project" value="TreeGrafter"/>
</dbReference>
<evidence type="ECO:0000256" key="1">
    <source>
        <dbReference type="ARBA" id="ARBA00005531"/>
    </source>
</evidence>
<keyword evidence="2" id="KW-0808">Transferase</keyword>
<dbReference type="Gene3D" id="3.40.47.10">
    <property type="match status" value="2"/>
</dbReference>
<comment type="caution">
    <text evidence="7">The sequence shown here is derived from an EMBL/GenBank/DDBJ whole genome shotgun (WGS) entry which is preliminary data.</text>
</comment>
<sequence length="370" mass="38932">MDRTTPEPTRQDAFHAPGPAPRVAAVELALPPHVYRQDEVLDAFTEDILTVDPPDRRVAARISANAGVHTRHFALPLERVTALDSFTDTNAAYLDAALDLGESALKQALDTAGIAPDEVDTVVSTTVTGLAVPSLEARLAQRVGLRSDVKRVPLFGLGCVAGAAGLARIHDHLRAQPDEVAVLLSVELCSLTAQRDDTSMANMVGSSLFGDGAAAAVVVGAARAADGPEIISSRSRLYPDTERVMGWDIGASGFRLVLSADVPTIAEEHLGKDVSAFLADHGLHLDDVATWVCHPGGPKVIEAIERTLDLPADALAHTRASLARNGNLSSASVLDVLRDTLADPRPAKGAPGVLMAMGPGFCSELVLLRW</sequence>
<evidence type="ECO:0000256" key="4">
    <source>
        <dbReference type="PIRSR" id="PIRSR000451-1"/>
    </source>
</evidence>
<dbReference type="FunFam" id="3.40.47.10:FF:000014">
    <property type="entry name" value="Chalcone synthase 1"/>
    <property type="match status" value="1"/>
</dbReference>
<evidence type="ECO:0000313" key="7">
    <source>
        <dbReference type="EMBL" id="MBA8827518.1"/>
    </source>
</evidence>
<dbReference type="Proteomes" id="UP000569329">
    <property type="component" value="Unassembled WGS sequence"/>
</dbReference>
<gene>
    <name evidence="7" type="ORF">FHX42_004914</name>
</gene>
<dbReference type="GO" id="GO:0016747">
    <property type="term" value="F:acyltransferase activity, transferring groups other than amino-acyl groups"/>
    <property type="evidence" value="ECO:0007669"/>
    <property type="project" value="InterPro"/>
</dbReference>
<evidence type="ECO:0000256" key="2">
    <source>
        <dbReference type="ARBA" id="ARBA00022679"/>
    </source>
</evidence>
<dbReference type="InterPro" id="IPR012328">
    <property type="entry name" value="Chalcone/stilbene_synt_C"/>
</dbReference>
<evidence type="ECO:0000259" key="5">
    <source>
        <dbReference type="Pfam" id="PF00195"/>
    </source>
</evidence>
<proteinExistence type="inferred from homology"/>
<comment type="similarity">
    <text evidence="1">Belongs to the thiolase-like superfamily. Chalcone/stilbene synthases family.</text>
</comment>
<dbReference type="InterPro" id="IPR016039">
    <property type="entry name" value="Thiolase-like"/>
</dbReference>
<dbReference type="Pfam" id="PF00195">
    <property type="entry name" value="Chal_sti_synt_N"/>
    <property type="match status" value="1"/>
</dbReference>
<organism evidence="7 8">
    <name type="scientific">Halosaccharopolyspora lacisalsi</name>
    <dbReference type="NCBI Taxonomy" id="1000566"/>
    <lineage>
        <taxon>Bacteria</taxon>
        <taxon>Bacillati</taxon>
        <taxon>Actinomycetota</taxon>
        <taxon>Actinomycetes</taxon>
        <taxon>Pseudonocardiales</taxon>
        <taxon>Pseudonocardiaceae</taxon>
        <taxon>Halosaccharopolyspora</taxon>
    </lineage>
</organism>
<dbReference type="InterPro" id="IPR001099">
    <property type="entry name" value="Chalcone/stilbene_synt_N"/>
</dbReference>
<dbReference type="AlphaFoldDB" id="A0A839E9J9"/>
<feature type="domain" description="Chalcone/stilbene synthase C-terminal" evidence="6">
    <location>
        <begin position="230"/>
        <end position="369"/>
    </location>
</feature>
<keyword evidence="8" id="KW-1185">Reference proteome</keyword>
<evidence type="ECO:0000259" key="6">
    <source>
        <dbReference type="Pfam" id="PF02797"/>
    </source>
</evidence>